<dbReference type="AlphaFoldDB" id="A0A6J7DS01"/>
<gene>
    <name evidence="8" type="ORF">UFOPK3164_00118</name>
    <name evidence="9" type="ORF">UFOPK3427_00981</name>
    <name evidence="10" type="ORF">UFOPK4112_00104</name>
</gene>
<dbReference type="PROSITE" id="PS50893">
    <property type="entry name" value="ABC_TRANSPORTER_2"/>
    <property type="match status" value="1"/>
</dbReference>
<evidence type="ECO:0000259" key="7">
    <source>
        <dbReference type="PROSITE" id="PS50893"/>
    </source>
</evidence>
<organism evidence="9">
    <name type="scientific">freshwater metagenome</name>
    <dbReference type="NCBI Taxonomy" id="449393"/>
    <lineage>
        <taxon>unclassified sequences</taxon>
        <taxon>metagenomes</taxon>
        <taxon>ecological metagenomes</taxon>
    </lineage>
</organism>
<evidence type="ECO:0000256" key="3">
    <source>
        <dbReference type="ARBA" id="ARBA00022741"/>
    </source>
</evidence>
<keyword evidence="5" id="KW-0029">Amino-acid transport</keyword>
<feature type="domain" description="ABC transporter" evidence="7">
    <location>
        <begin position="20"/>
        <end position="255"/>
    </location>
</feature>
<dbReference type="EMBL" id="CAFABE010000003">
    <property type="protein sequence ID" value="CAB4816734.1"/>
    <property type="molecule type" value="Genomic_DNA"/>
</dbReference>
<dbReference type="EMBL" id="CAFBPM010000001">
    <property type="protein sequence ID" value="CAB5007358.1"/>
    <property type="molecule type" value="Genomic_DNA"/>
</dbReference>
<dbReference type="EMBL" id="CAFBLT010000001">
    <property type="protein sequence ID" value="CAB4873702.1"/>
    <property type="molecule type" value="Genomic_DNA"/>
</dbReference>
<dbReference type="PANTHER" id="PTHR43820:SF4">
    <property type="entry name" value="HIGH-AFFINITY BRANCHED-CHAIN AMINO ACID TRANSPORT ATP-BINDING PROTEIN LIVF"/>
    <property type="match status" value="1"/>
</dbReference>
<evidence type="ECO:0000256" key="2">
    <source>
        <dbReference type="ARBA" id="ARBA00022448"/>
    </source>
</evidence>
<accession>A0A6J7DS01</accession>
<dbReference type="InterPro" id="IPR003439">
    <property type="entry name" value="ABC_transporter-like_ATP-bd"/>
</dbReference>
<keyword evidence="4" id="KW-0067">ATP-binding</keyword>
<evidence type="ECO:0000313" key="9">
    <source>
        <dbReference type="EMBL" id="CAB4873702.1"/>
    </source>
</evidence>
<comment type="similarity">
    <text evidence="1">Belongs to the ABC transporter superfamily.</text>
</comment>
<dbReference type="Pfam" id="PF00005">
    <property type="entry name" value="ABC_tran"/>
    <property type="match status" value="1"/>
</dbReference>
<reference evidence="9" key="1">
    <citation type="submission" date="2020-05" db="EMBL/GenBank/DDBJ databases">
        <authorList>
            <person name="Chiriac C."/>
            <person name="Salcher M."/>
            <person name="Ghai R."/>
            <person name="Kavagutti S V."/>
        </authorList>
    </citation>
    <scope>NUCLEOTIDE SEQUENCE</scope>
</reference>
<evidence type="ECO:0000256" key="1">
    <source>
        <dbReference type="ARBA" id="ARBA00005417"/>
    </source>
</evidence>
<feature type="compositionally biased region" description="Basic and acidic residues" evidence="6">
    <location>
        <begin position="281"/>
        <end position="292"/>
    </location>
</feature>
<evidence type="ECO:0000313" key="10">
    <source>
        <dbReference type="EMBL" id="CAB5007358.1"/>
    </source>
</evidence>
<dbReference type="PROSITE" id="PS00211">
    <property type="entry name" value="ABC_TRANSPORTER_1"/>
    <property type="match status" value="1"/>
</dbReference>
<keyword evidence="2" id="KW-0813">Transport</keyword>
<dbReference type="InterPro" id="IPR017871">
    <property type="entry name" value="ABC_transporter-like_CS"/>
</dbReference>
<name>A0A6J7DS01_9ZZZZ</name>
<dbReference type="Gene3D" id="3.40.50.300">
    <property type="entry name" value="P-loop containing nucleotide triphosphate hydrolases"/>
    <property type="match status" value="1"/>
</dbReference>
<feature type="region of interest" description="Disordered" evidence="6">
    <location>
        <begin position="260"/>
        <end position="292"/>
    </location>
</feature>
<dbReference type="GO" id="GO:0005524">
    <property type="term" value="F:ATP binding"/>
    <property type="evidence" value="ECO:0007669"/>
    <property type="project" value="UniProtKB-KW"/>
</dbReference>
<dbReference type="GO" id="GO:0016887">
    <property type="term" value="F:ATP hydrolysis activity"/>
    <property type="evidence" value="ECO:0007669"/>
    <property type="project" value="InterPro"/>
</dbReference>
<dbReference type="GO" id="GO:0015658">
    <property type="term" value="F:branched-chain amino acid transmembrane transporter activity"/>
    <property type="evidence" value="ECO:0007669"/>
    <property type="project" value="TreeGrafter"/>
</dbReference>
<evidence type="ECO:0000313" key="8">
    <source>
        <dbReference type="EMBL" id="CAB4816734.1"/>
    </source>
</evidence>
<evidence type="ECO:0000256" key="4">
    <source>
        <dbReference type="ARBA" id="ARBA00022840"/>
    </source>
</evidence>
<dbReference type="CDD" id="cd03224">
    <property type="entry name" value="ABC_TM1139_LivF_branched"/>
    <property type="match status" value="1"/>
</dbReference>
<dbReference type="SUPFAM" id="SSF52540">
    <property type="entry name" value="P-loop containing nucleoside triphosphate hydrolases"/>
    <property type="match status" value="1"/>
</dbReference>
<protein>
    <submittedName>
        <fullName evidence="9">Unannotated protein</fullName>
    </submittedName>
</protein>
<dbReference type="InterPro" id="IPR003593">
    <property type="entry name" value="AAA+_ATPase"/>
</dbReference>
<feature type="compositionally biased region" description="Polar residues" evidence="6">
    <location>
        <begin position="265"/>
        <end position="277"/>
    </location>
</feature>
<dbReference type="InterPro" id="IPR052156">
    <property type="entry name" value="BCAA_Transport_ATP-bd_LivF"/>
</dbReference>
<dbReference type="SMART" id="SM00382">
    <property type="entry name" value="AAA"/>
    <property type="match status" value="1"/>
</dbReference>
<evidence type="ECO:0000256" key="6">
    <source>
        <dbReference type="SAM" id="MobiDB-lite"/>
    </source>
</evidence>
<proteinExistence type="inferred from homology"/>
<dbReference type="InterPro" id="IPR027417">
    <property type="entry name" value="P-loop_NTPase"/>
</dbReference>
<dbReference type="GO" id="GO:0015807">
    <property type="term" value="P:L-amino acid transport"/>
    <property type="evidence" value="ECO:0007669"/>
    <property type="project" value="TreeGrafter"/>
</dbReference>
<sequence length="292" mass="30551">MNADSDEVTDRSIDATEPLLRLRGMSAGYGGVAVVHDLDLHVGAGEVVALLGANGAGKTTTLLTVSGLLQRLAGELTVLGVEPPMGGRFAREKVALALVRKGLAYVPEDRALFFGLSGREHLRLAARRGDGEAIELALEPFPALAAIIDRRAGLLSGGEQQMLAIARALATRPRLLLIDEMTLGLAPIIVEQLLPRVAATARSTGVGMLLVEQHVKAVLTVADRAYVMVQGRIATSGQASEMNADSQELAARYLGAIPDRHQAGPSVNLSESSSPEGTTPAERREDGGDASG</sequence>
<keyword evidence="3" id="KW-0547">Nucleotide-binding</keyword>
<evidence type="ECO:0000256" key="5">
    <source>
        <dbReference type="ARBA" id="ARBA00022970"/>
    </source>
</evidence>
<dbReference type="PANTHER" id="PTHR43820">
    <property type="entry name" value="HIGH-AFFINITY BRANCHED-CHAIN AMINO ACID TRANSPORT ATP-BINDING PROTEIN LIVF"/>
    <property type="match status" value="1"/>
</dbReference>